<keyword evidence="1 2" id="KW-0732">Signal</keyword>
<feature type="domain" description="Outer membrane protein beta-barrel" evidence="3">
    <location>
        <begin position="17"/>
        <end position="181"/>
    </location>
</feature>
<dbReference type="RefSeq" id="WP_065350313.1">
    <property type="nucleotide sequence ID" value="NZ_LT222319.1"/>
</dbReference>
<dbReference type="Proteomes" id="UP000239025">
    <property type="component" value="Chromosome 1"/>
</dbReference>
<feature type="signal peptide" evidence="2">
    <location>
        <begin position="1"/>
        <end position="25"/>
    </location>
</feature>
<evidence type="ECO:0000256" key="2">
    <source>
        <dbReference type="SAM" id="SignalP"/>
    </source>
</evidence>
<dbReference type="Pfam" id="PF13505">
    <property type="entry name" value="OMP_b-brl"/>
    <property type="match status" value="1"/>
</dbReference>
<sequence length="250" mass="27129">MKNLQLKTAFIAVPSFLLLAASAHAATTDPLFTAGVTGSYSQYRLTGKGLDGDDKAEFGKGGVFANFGNKLTGEAGFIYQFELKGQYGEKKNDEVRDGQADLDLGFRTSIDATNYVDFIVGGGYDWNRFEPDADDLGLKITTRSPFAKAGLGYNHKFSDSTFRAELGARRTINADAHVKVSGATSDSFDLKDRTSPYLEVGMLLNQHGQLPFYVGGYATYTEYKPDSDSPLADDVKLKRGEAGFKAGLSF</sequence>
<organism evidence="4 5">
    <name type="scientific">Pseudomonas cerasi</name>
    <dbReference type="NCBI Taxonomy" id="1583341"/>
    <lineage>
        <taxon>Bacteria</taxon>
        <taxon>Pseudomonadati</taxon>
        <taxon>Pseudomonadota</taxon>
        <taxon>Gammaproteobacteria</taxon>
        <taxon>Pseudomonadales</taxon>
        <taxon>Pseudomonadaceae</taxon>
        <taxon>Pseudomonas</taxon>
    </lineage>
</organism>
<accession>A0A193SSE4</accession>
<evidence type="ECO:0000313" key="5">
    <source>
        <dbReference type="Proteomes" id="UP000239025"/>
    </source>
</evidence>
<protein>
    <recommendedName>
        <fullName evidence="3">Outer membrane protein beta-barrel domain-containing protein</fullName>
    </recommendedName>
</protein>
<evidence type="ECO:0000259" key="3">
    <source>
        <dbReference type="Pfam" id="PF13505"/>
    </source>
</evidence>
<dbReference type="EMBL" id="LT963395">
    <property type="protein sequence ID" value="SOS21830.1"/>
    <property type="molecule type" value="Genomic_DNA"/>
</dbReference>
<keyword evidence="5" id="KW-1185">Reference proteome</keyword>
<feature type="chain" id="PRO_5015053190" description="Outer membrane protein beta-barrel domain-containing protein" evidence="2">
    <location>
        <begin position="26"/>
        <end position="250"/>
    </location>
</feature>
<reference evidence="5" key="1">
    <citation type="submission" date="2017-11" db="EMBL/GenBank/DDBJ databases">
        <authorList>
            <person name="Blom J."/>
        </authorList>
    </citation>
    <scope>NUCLEOTIDE SEQUENCE [LARGE SCALE GENOMIC DNA]</scope>
</reference>
<proteinExistence type="predicted"/>
<evidence type="ECO:0000313" key="4">
    <source>
        <dbReference type="EMBL" id="SOS21830.1"/>
    </source>
</evidence>
<dbReference type="AlphaFoldDB" id="A0A193SSE4"/>
<evidence type="ECO:0000256" key="1">
    <source>
        <dbReference type="ARBA" id="ARBA00022729"/>
    </source>
</evidence>
<dbReference type="InterPro" id="IPR027385">
    <property type="entry name" value="Beta-barrel_OMP"/>
</dbReference>
<name>A0A193SSE4_9PSED</name>
<gene>
    <name evidence="4" type="ORF">PL963_03743</name>
</gene>